<organism evidence="1 2">
    <name type="scientific">Apiospora marii</name>
    <dbReference type="NCBI Taxonomy" id="335849"/>
    <lineage>
        <taxon>Eukaryota</taxon>
        <taxon>Fungi</taxon>
        <taxon>Dikarya</taxon>
        <taxon>Ascomycota</taxon>
        <taxon>Pezizomycotina</taxon>
        <taxon>Sordariomycetes</taxon>
        <taxon>Xylariomycetidae</taxon>
        <taxon>Amphisphaeriales</taxon>
        <taxon>Apiosporaceae</taxon>
        <taxon>Apiospora</taxon>
    </lineage>
</organism>
<gene>
    <name evidence="1" type="ORF">PG991_006397</name>
</gene>
<dbReference type="Proteomes" id="UP001396898">
    <property type="component" value="Unassembled WGS sequence"/>
</dbReference>
<name>A0ABR1SC80_9PEZI</name>
<protein>
    <submittedName>
        <fullName evidence="1">Uncharacterized protein</fullName>
    </submittedName>
</protein>
<evidence type="ECO:0000313" key="1">
    <source>
        <dbReference type="EMBL" id="KAK8029341.1"/>
    </source>
</evidence>
<keyword evidence="2" id="KW-1185">Reference proteome</keyword>
<proteinExistence type="predicted"/>
<dbReference type="EMBL" id="JAQQWI010000007">
    <property type="protein sequence ID" value="KAK8029341.1"/>
    <property type="molecule type" value="Genomic_DNA"/>
</dbReference>
<accession>A0ABR1SC80</accession>
<reference evidence="1 2" key="1">
    <citation type="submission" date="2023-01" db="EMBL/GenBank/DDBJ databases">
        <title>Analysis of 21 Apiospora genomes using comparative genomics revels a genus with tremendous synthesis potential of carbohydrate active enzymes and secondary metabolites.</title>
        <authorList>
            <person name="Sorensen T."/>
        </authorList>
    </citation>
    <scope>NUCLEOTIDE SEQUENCE [LARGE SCALE GENOMIC DNA]</scope>
    <source>
        <strain evidence="1 2">CBS 20057</strain>
    </source>
</reference>
<comment type="caution">
    <text evidence="1">The sequence shown here is derived from an EMBL/GenBank/DDBJ whole genome shotgun (WGS) entry which is preliminary data.</text>
</comment>
<evidence type="ECO:0000313" key="2">
    <source>
        <dbReference type="Proteomes" id="UP001396898"/>
    </source>
</evidence>
<sequence length="70" mass="7724">MAMLICESRKSSCPVGRLSWCNSRVASPFQMAWASDQPRPGVAGLRLDGEQDFYYAALGEAFVPSNRARL</sequence>